<evidence type="ECO:0000256" key="2">
    <source>
        <dbReference type="ARBA" id="ARBA00022475"/>
    </source>
</evidence>
<evidence type="ECO:0000313" key="8">
    <source>
        <dbReference type="EMBL" id="KGN39849.1"/>
    </source>
</evidence>
<dbReference type="PANTHER" id="PTHR30589:SF0">
    <property type="entry name" value="PHOSPHATIDYLGLYCEROL--PROLIPOPROTEIN DIACYLGLYCERYL TRANSFERASE"/>
    <property type="match status" value="1"/>
</dbReference>
<proteinExistence type="inferred from homology"/>
<dbReference type="GO" id="GO:0008961">
    <property type="term" value="F:phosphatidylglycerol-prolipoprotein diacylglyceryl transferase activity"/>
    <property type="evidence" value="ECO:0007669"/>
    <property type="project" value="InterPro"/>
</dbReference>
<name>A0A0A0JT32_9MICO</name>
<dbReference type="Pfam" id="PF01790">
    <property type="entry name" value="LGT"/>
    <property type="match status" value="1"/>
</dbReference>
<evidence type="ECO:0000256" key="6">
    <source>
        <dbReference type="ARBA" id="ARBA00023136"/>
    </source>
</evidence>
<evidence type="ECO:0000256" key="3">
    <source>
        <dbReference type="ARBA" id="ARBA00022679"/>
    </source>
</evidence>
<dbReference type="GO" id="GO:0005886">
    <property type="term" value="C:plasma membrane"/>
    <property type="evidence" value="ECO:0007669"/>
    <property type="project" value="InterPro"/>
</dbReference>
<reference evidence="8 9" key="1">
    <citation type="submission" date="2013-08" db="EMBL/GenBank/DDBJ databases">
        <title>The genome sequence of Knoellia aerolata.</title>
        <authorList>
            <person name="Zhu W."/>
            <person name="Wang G."/>
        </authorList>
    </citation>
    <scope>NUCLEOTIDE SEQUENCE [LARGE SCALE GENOMIC DNA]</scope>
    <source>
        <strain evidence="8 9">DSM 18566</strain>
    </source>
</reference>
<accession>A0A0A0JT32</accession>
<protein>
    <recommendedName>
        <fullName evidence="10">Diacylglyceryl transferase</fullName>
    </recommendedName>
</protein>
<sequence>MTTRITDAEEGTWDVQAWPVTLVSDEPTQQWAVHEDPLLPVSSVSGRTLYAPVTLVLAPGVVMGAWPALVSLGALLGVGVQAFLAGRLGLPVGRVALLTLIACLLGLVGAKTYYLSTHPHERKRILTVGMSVQGFVITVGLTLLLGSRALSIPTGPLLDVTGPALLLGMAVGRLGCLLGGCCVGRPTRSRWGVWSSNRRIGVRRIPVQLLESATALLICVAAVSTVLTIGVSGGGLVFLASLATYTTGRQLLFPLRELPRTTTYGRQVMLVTSLVVAFAAAGVLLVR</sequence>
<dbReference type="Proteomes" id="UP000030013">
    <property type="component" value="Unassembled WGS sequence"/>
</dbReference>
<dbReference type="EMBL" id="AVPL01000067">
    <property type="protein sequence ID" value="KGN39849.1"/>
    <property type="molecule type" value="Genomic_DNA"/>
</dbReference>
<evidence type="ECO:0000256" key="4">
    <source>
        <dbReference type="ARBA" id="ARBA00022692"/>
    </source>
</evidence>
<evidence type="ECO:0000256" key="7">
    <source>
        <dbReference type="SAM" id="Phobius"/>
    </source>
</evidence>
<evidence type="ECO:0000256" key="1">
    <source>
        <dbReference type="ARBA" id="ARBA00007150"/>
    </source>
</evidence>
<keyword evidence="5 7" id="KW-1133">Transmembrane helix</keyword>
<keyword evidence="6 7" id="KW-0472">Membrane</keyword>
<dbReference type="InterPro" id="IPR001640">
    <property type="entry name" value="Lgt"/>
</dbReference>
<dbReference type="AlphaFoldDB" id="A0A0A0JT32"/>
<keyword evidence="9" id="KW-1185">Reference proteome</keyword>
<feature type="transmembrane region" description="Helical" evidence="7">
    <location>
        <begin position="95"/>
        <end position="114"/>
    </location>
</feature>
<keyword evidence="4 7" id="KW-0812">Transmembrane</keyword>
<feature type="transmembrane region" description="Helical" evidence="7">
    <location>
        <begin position="126"/>
        <end position="145"/>
    </location>
</feature>
<keyword evidence="2" id="KW-1003">Cell membrane</keyword>
<gene>
    <name evidence="8" type="ORF">N801_18690</name>
</gene>
<comment type="similarity">
    <text evidence="1">Belongs to the Lgt family.</text>
</comment>
<dbReference type="PANTHER" id="PTHR30589">
    <property type="entry name" value="PROLIPOPROTEIN DIACYLGLYCERYL TRANSFERASE"/>
    <property type="match status" value="1"/>
</dbReference>
<feature type="transmembrane region" description="Helical" evidence="7">
    <location>
        <begin position="268"/>
        <end position="286"/>
    </location>
</feature>
<feature type="transmembrane region" description="Helical" evidence="7">
    <location>
        <begin position="229"/>
        <end position="247"/>
    </location>
</feature>
<organism evidence="8 9">
    <name type="scientific">Knoellia aerolata DSM 18566</name>
    <dbReference type="NCBI Taxonomy" id="1385519"/>
    <lineage>
        <taxon>Bacteria</taxon>
        <taxon>Bacillati</taxon>
        <taxon>Actinomycetota</taxon>
        <taxon>Actinomycetes</taxon>
        <taxon>Micrococcales</taxon>
        <taxon>Intrasporangiaceae</taxon>
        <taxon>Knoellia</taxon>
    </lineage>
</organism>
<evidence type="ECO:0000256" key="5">
    <source>
        <dbReference type="ARBA" id="ARBA00022989"/>
    </source>
</evidence>
<dbReference type="eggNOG" id="COG0682">
    <property type="taxonomic scope" value="Bacteria"/>
</dbReference>
<feature type="transmembrane region" description="Helical" evidence="7">
    <location>
        <begin position="49"/>
        <end position="75"/>
    </location>
</feature>
<comment type="caution">
    <text evidence="8">The sequence shown here is derived from an EMBL/GenBank/DDBJ whole genome shotgun (WGS) entry which is preliminary data.</text>
</comment>
<keyword evidence="3" id="KW-0808">Transferase</keyword>
<evidence type="ECO:0000313" key="9">
    <source>
        <dbReference type="Proteomes" id="UP000030013"/>
    </source>
</evidence>
<evidence type="ECO:0008006" key="10">
    <source>
        <dbReference type="Google" id="ProtNLM"/>
    </source>
</evidence>
<feature type="transmembrane region" description="Helical" evidence="7">
    <location>
        <begin position="165"/>
        <end position="184"/>
    </location>
</feature>
<dbReference type="STRING" id="1385519.N801_18690"/>
<dbReference type="GO" id="GO:0042158">
    <property type="term" value="P:lipoprotein biosynthetic process"/>
    <property type="evidence" value="ECO:0007669"/>
    <property type="project" value="InterPro"/>
</dbReference>